<gene>
    <name evidence="1" type="ORF">SAMN04515666_10831</name>
</gene>
<proteinExistence type="predicted"/>
<dbReference type="Gene3D" id="1.20.1260.10">
    <property type="match status" value="1"/>
</dbReference>
<dbReference type="SUPFAM" id="SSF47240">
    <property type="entry name" value="Ferritin-like"/>
    <property type="match status" value="1"/>
</dbReference>
<dbReference type="Proteomes" id="UP000199664">
    <property type="component" value="Unassembled WGS sequence"/>
</dbReference>
<name>A0A1H7W6J5_9HYPH</name>
<keyword evidence="2" id="KW-1185">Reference proteome</keyword>
<evidence type="ECO:0000313" key="1">
    <source>
        <dbReference type="EMBL" id="SEM16974.1"/>
    </source>
</evidence>
<reference evidence="2" key="1">
    <citation type="submission" date="2016-10" db="EMBL/GenBank/DDBJ databases">
        <authorList>
            <person name="Varghese N."/>
            <person name="Submissions S."/>
        </authorList>
    </citation>
    <scope>NUCLEOTIDE SEQUENCE [LARGE SCALE GENOMIC DNA]</scope>
    <source>
        <strain evidence="2">LMG 26383,CCUG 61248,R- 45681</strain>
    </source>
</reference>
<dbReference type="PANTHER" id="PTHR30565">
    <property type="entry name" value="PROTEIN YCIF"/>
    <property type="match status" value="1"/>
</dbReference>
<dbReference type="InterPro" id="IPR010287">
    <property type="entry name" value="DUF892_YciF-like"/>
</dbReference>
<dbReference type="CDD" id="cd07909">
    <property type="entry name" value="YciF"/>
    <property type="match status" value="1"/>
</dbReference>
<dbReference type="PANTHER" id="PTHR30565:SF9">
    <property type="entry name" value="PROTEIN YCIF"/>
    <property type="match status" value="1"/>
</dbReference>
<dbReference type="Pfam" id="PF05974">
    <property type="entry name" value="DUF892"/>
    <property type="match status" value="1"/>
</dbReference>
<dbReference type="InterPro" id="IPR012347">
    <property type="entry name" value="Ferritin-like"/>
</dbReference>
<accession>A0A1H7W6J5</accession>
<dbReference type="AlphaFoldDB" id="A0A1H7W6J5"/>
<dbReference type="InterPro" id="IPR009078">
    <property type="entry name" value="Ferritin-like_SF"/>
</dbReference>
<sequence length="170" mass="18385">MATTTKPLDDLFHDMLKDVYYAEKQILKALPKMAKATKSPELKKAFETHKAETAEQIERLSQVFEVIGKTPRAKTCDAILGILKEGEAVIEDYEGSPALDAGLVASAQAVEHYEMARYGTLKAWATQLGHKDAVKLLDETLAEETKTDKLLTQLGGPANTAATAPAAKAA</sequence>
<dbReference type="OrthoDB" id="9795056at2"/>
<organism evidence="1 2">
    <name type="scientific">Bosea lupini</name>
    <dbReference type="NCBI Taxonomy" id="1036779"/>
    <lineage>
        <taxon>Bacteria</taxon>
        <taxon>Pseudomonadati</taxon>
        <taxon>Pseudomonadota</taxon>
        <taxon>Alphaproteobacteria</taxon>
        <taxon>Hyphomicrobiales</taxon>
        <taxon>Boseaceae</taxon>
        <taxon>Bosea</taxon>
    </lineage>
</organism>
<protein>
    <submittedName>
        <fullName evidence="1">Ferritin-like metal-binding protein YciE</fullName>
    </submittedName>
</protein>
<dbReference type="EMBL" id="FOAN01000008">
    <property type="protein sequence ID" value="SEM16974.1"/>
    <property type="molecule type" value="Genomic_DNA"/>
</dbReference>
<dbReference type="InterPro" id="IPR047114">
    <property type="entry name" value="YciF"/>
</dbReference>
<evidence type="ECO:0000313" key="2">
    <source>
        <dbReference type="Proteomes" id="UP000199664"/>
    </source>
</evidence>
<dbReference type="RefSeq" id="WP_091839611.1">
    <property type="nucleotide sequence ID" value="NZ_FOAN01000008.1"/>
</dbReference>
<dbReference type="STRING" id="1036779.SAMN04515666_10831"/>